<name>A0A2N6CXV7_9GAMM</name>
<dbReference type="Proteomes" id="UP000235015">
    <property type="component" value="Unassembled WGS sequence"/>
</dbReference>
<comment type="caution">
    <text evidence="2">The sequence shown here is derived from an EMBL/GenBank/DDBJ whole genome shotgun (WGS) entry which is preliminary data.</text>
</comment>
<evidence type="ECO:0000256" key="1">
    <source>
        <dbReference type="SAM" id="SignalP"/>
    </source>
</evidence>
<organism evidence="2 3">
    <name type="scientific">Sedimenticola selenatireducens</name>
    <dbReference type="NCBI Taxonomy" id="191960"/>
    <lineage>
        <taxon>Bacteria</taxon>
        <taxon>Pseudomonadati</taxon>
        <taxon>Pseudomonadota</taxon>
        <taxon>Gammaproteobacteria</taxon>
        <taxon>Chromatiales</taxon>
        <taxon>Sedimenticolaceae</taxon>
        <taxon>Sedimenticola</taxon>
    </lineage>
</organism>
<feature type="signal peptide" evidence="1">
    <location>
        <begin position="1"/>
        <end position="21"/>
    </location>
</feature>
<protein>
    <recommendedName>
        <fullName evidence="4">DUF2059 domain-containing protein</fullName>
    </recommendedName>
</protein>
<accession>A0A2N6CXV7</accession>
<keyword evidence="1" id="KW-0732">Signal</keyword>
<dbReference type="RefSeq" id="WP_273438486.1">
    <property type="nucleotide sequence ID" value="NZ_PKUN01000008.1"/>
</dbReference>
<gene>
    <name evidence="2" type="ORF">C0630_06945</name>
</gene>
<evidence type="ECO:0008006" key="4">
    <source>
        <dbReference type="Google" id="ProtNLM"/>
    </source>
</evidence>
<dbReference type="EMBL" id="PKUN01000008">
    <property type="protein sequence ID" value="PLX62143.1"/>
    <property type="molecule type" value="Genomic_DNA"/>
</dbReference>
<sequence length="150" mass="17426">MKNSKVLSFLLLLLFFVDCSATDISKRERIIEYFHVNGVMQSIEQNAVLGVEEMKRSNPKLPVEFWNSDSFKSAIQWWKEAYLDAYVEVAIKNISDAELDELIAFHKTDLGKRFLALNIRIQPHYNKVSAKLFGEFSDKFKGLVREYSKP</sequence>
<evidence type="ECO:0000313" key="2">
    <source>
        <dbReference type="EMBL" id="PLX62143.1"/>
    </source>
</evidence>
<dbReference type="AlphaFoldDB" id="A0A2N6CXV7"/>
<reference evidence="2 3" key="1">
    <citation type="submission" date="2017-11" db="EMBL/GenBank/DDBJ databases">
        <title>Genome-resolved metagenomics identifies genetic mobility, metabolic interactions, and unexpected diversity in perchlorate-reducing communities.</title>
        <authorList>
            <person name="Barnum T.P."/>
            <person name="Figueroa I.A."/>
            <person name="Carlstrom C.I."/>
            <person name="Lucas L.N."/>
            <person name="Engelbrektson A.L."/>
            <person name="Coates J.D."/>
        </authorList>
    </citation>
    <scope>NUCLEOTIDE SEQUENCE [LARGE SCALE GENOMIC DNA]</scope>
    <source>
        <strain evidence="2">BM301</strain>
    </source>
</reference>
<proteinExistence type="predicted"/>
<evidence type="ECO:0000313" key="3">
    <source>
        <dbReference type="Proteomes" id="UP000235015"/>
    </source>
</evidence>
<feature type="chain" id="PRO_5014866185" description="DUF2059 domain-containing protein" evidence="1">
    <location>
        <begin position="22"/>
        <end position="150"/>
    </location>
</feature>